<reference evidence="2" key="1">
    <citation type="journal article" date="2019" name="Int. J. Syst. Evol. Microbiol.">
        <title>The Global Catalogue of Microorganisms (GCM) 10K type strain sequencing project: providing services to taxonomists for standard genome sequencing and annotation.</title>
        <authorList>
            <consortium name="The Broad Institute Genomics Platform"/>
            <consortium name="The Broad Institute Genome Sequencing Center for Infectious Disease"/>
            <person name="Wu L."/>
            <person name="Ma J."/>
        </authorList>
    </citation>
    <scope>NUCLEOTIDE SEQUENCE [LARGE SCALE GENOMIC DNA]</scope>
    <source>
        <strain evidence="2">CCM 7282</strain>
    </source>
</reference>
<proteinExistence type="predicted"/>
<dbReference type="Proteomes" id="UP000619534">
    <property type="component" value="Unassembled WGS sequence"/>
</dbReference>
<name>A0ABQ1NQM2_9BACI</name>
<organism evidence="1 2">
    <name type="scientific">Thalassobacillus devorans</name>
    <dbReference type="NCBI Taxonomy" id="279813"/>
    <lineage>
        <taxon>Bacteria</taxon>
        <taxon>Bacillati</taxon>
        <taxon>Bacillota</taxon>
        <taxon>Bacilli</taxon>
        <taxon>Bacillales</taxon>
        <taxon>Bacillaceae</taxon>
        <taxon>Thalassobacillus</taxon>
    </lineage>
</organism>
<dbReference type="RefSeq" id="WP_062441412.1">
    <property type="nucleotide sequence ID" value="NZ_BMCJ01000002.1"/>
</dbReference>
<comment type="caution">
    <text evidence="1">The sequence shown here is derived from an EMBL/GenBank/DDBJ whole genome shotgun (WGS) entry which is preliminary data.</text>
</comment>
<dbReference type="EMBL" id="BMCJ01000002">
    <property type="protein sequence ID" value="GGC83003.1"/>
    <property type="molecule type" value="Genomic_DNA"/>
</dbReference>
<evidence type="ECO:0000313" key="1">
    <source>
        <dbReference type="EMBL" id="GGC83003.1"/>
    </source>
</evidence>
<protein>
    <submittedName>
        <fullName evidence="1">Uncharacterized protein</fullName>
    </submittedName>
</protein>
<dbReference type="InterPro" id="IPR045527">
    <property type="entry name" value="DUF6470"/>
</dbReference>
<accession>A0ABQ1NQM2</accession>
<dbReference type="Pfam" id="PF20074">
    <property type="entry name" value="DUF6470"/>
    <property type="match status" value="1"/>
</dbReference>
<gene>
    <name evidence="1" type="primary">yviE</name>
    <name evidence="1" type="ORF">GCM10007216_11970</name>
</gene>
<keyword evidence="2" id="KW-1185">Reference proteome</keyword>
<evidence type="ECO:0000313" key="2">
    <source>
        <dbReference type="Proteomes" id="UP000619534"/>
    </source>
</evidence>
<sequence length="195" mass="22478">MEFPQIRLSSERAYLGIRVERGHQSIEQPKAELHIQQPKADMSIKQLPGKLTIDQTNAWQNLGLKSSRVRTEETADHAKRTVLEGTARMAEEGDELMRIENGGEPLADQAARNAIWQFDYPLDGMPVYDLVSIDYQANEPEISFTKNEPVIEAVPQKVRYDYQPRKVEVFMQKYGALDIDFVNLKYKGYRFETEI</sequence>